<name>A0A426XZ28_ENSVE</name>
<organism evidence="1 2">
    <name type="scientific">Ensete ventricosum</name>
    <name type="common">Abyssinian banana</name>
    <name type="synonym">Musa ensete</name>
    <dbReference type="NCBI Taxonomy" id="4639"/>
    <lineage>
        <taxon>Eukaryota</taxon>
        <taxon>Viridiplantae</taxon>
        <taxon>Streptophyta</taxon>
        <taxon>Embryophyta</taxon>
        <taxon>Tracheophyta</taxon>
        <taxon>Spermatophyta</taxon>
        <taxon>Magnoliopsida</taxon>
        <taxon>Liliopsida</taxon>
        <taxon>Zingiberales</taxon>
        <taxon>Musaceae</taxon>
        <taxon>Ensete</taxon>
    </lineage>
</organism>
<sequence length="71" mass="8281">MMMIWSSERLRSMIQHAPEASWPRIGGDHTELSAPSKTILIFWPQWMAEHCLGRDTSQTYKNSMFKVLDRG</sequence>
<evidence type="ECO:0000313" key="2">
    <source>
        <dbReference type="Proteomes" id="UP000287651"/>
    </source>
</evidence>
<dbReference type="EMBL" id="AMZH03016294">
    <property type="protein sequence ID" value="RRT44714.1"/>
    <property type="molecule type" value="Genomic_DNA"/>
</dbReference>
<reference evidence="1 2" key="1">
    <citation type="journal article" date="2014" name="Agronomy (Basel)">
        <title>A Draft Genome Sequence for Ensete ventricosum, the Drought-Tolerant Tree Against Hunger.</title>
        <authorList>
            <person name="Harrison J."/>
            <person name="Moore K.A."/>
            <person name="Paszkiewicz K."/>
            <person name="Jones T."/>
            <person name="Grant M."/>
            <person name="Ambacheew D."/>
            <person name="Muzemil S."/>
            <person name="Studholme D.J."/>
        </authorList>
    </citation>
    <scope>NUCLEOTIDE SEQUENCE [LARGE SCALE GENOMIC DNA]</scope>
</reference>
<comment type="caution">
    <text evidence="1">The sequence shown here is derived from an EMBL/GenBank/DDBJ whole genome shotgun (WGS) entry which is preliminary data.</text>
</comment>
<dbReference type="AlphaFoldDB" id="A0A426XZ28"/>
<accession>A0A426XZ28</accession>
<dbReference type="Proteomes" id="UP000287651">
    <property type="component" value="Unassembled WGS sequence"/>
</dbReference>
<protein>
    <submittedName>
        <fullName evidence="1">Uncharacterized protein</fullName>
    </submittedName>
</protein>
<gene>
    <name evidence="1" type="ORF">B296_00055598</name>
</gene>
<proteinExistence type="predicted"/>
<evidence type="ECO:0000313" key="1">
    <source>
        <dbReference type="EMBL" id="RRT44714.1"/>
    </source>
</evidence>